<organism evidence="1 2">
    <name type="scientific">Thiothrix lacustris</name>
    <dbReference type="NCBI Taxonomy" id="525917"/>
    <lineage>
        <taxon>Bacteria</taxon>
        <taxon>Pseudomonadati</taxon>
        <taxon>Pseudomonadota</taxon>
        <taxon>Gammaproteobacteria</taxon>
        <taxon>Thiotrichales</taxon>
        <taxon>Thiotrichaceae</taxon>
        <taxon>Thiothrix</taxon>
    </lineage>
</organism>
<dbReference type="Proteomes" id="UP000192491">
    <property type="component" value="Unassembled WGS sequence"/>
</dbReference>
<dbReference type="AlphaFoldDB" id="A0A1Y1QK51"/>
<reference evidence="1 2" key="1">
    <citation type="submission" date="2017-01" db="EMBL/GenBank/DDBJ databases">
        <title>Novel large sulfur bacteria in the metagenomes of groundwater-fed chemosynthetic microbial mats in the Lake Huron basin.</title>
        <authorList>
            <person name="Sharrar A.M."/>
            <person name="Flood B.E."/>
            <person name="Bailey J.V."/>
            <person name="Jones D.S."/>
            <person name="Biddanda B."/>
            <person name="Ruberg S.A."/>
            <person name="Marcus D.N."/>
            <person name="Dick G.J."/>
        </authorList>
    </citation>
    <scope>NUCLEOTIDE SEQUENCE [LARGE SCALE GENOMIC DNA]</scope>
    <source>
        <strain evidence="1">A8</strain>
    </source>
</reference>
<proteinExistence type="predicted"/>
<sequence>MDKTSWANRRSAVNKAVRLWLSDPNVMFVDFGWRKRDNVRIEDDPCIRIHVMKKFSEGPSLEMATERGITRGMIPKTIDGFPVDVPEHIYRLHHNADPRKGLVTPMQGGISISDYKRNIAGTLGGLVVDRKTGDPMILSNFHVLAGVWSAPPGWLIYQPGRGDGGTEANTVAQFVRHAMSSNLDAAVAKLSGERQLVNKQLDLTPPVNGVAWAQLGMKVVKSGRTSGITHGRIIGAEGSLKMTYDGVKRVIRNVIEIEPREGSTVSEPGDSGSFWLDEETMCAVGLHFAGGDYPERALAMDMHPVLDALNVDLVI</sequence>
<evidence type="ECO:0000313" key="1">
    <source>
        <dbReference type="EMBL" id="OQX07329.1"/>
    </source>
</evidence>
<dbReference type="EMBL" id="MTEJ01000212">
    <property type="protein sequence ID" value="OQX07329.1"/>
    <property type="molecule type" value="Genomic_DNA"/>
</dbReference>
<dbReference type="SUPFAM" id="SSF50494">
    <property type="entry name" value="Trypsin-like serine proteases"/>
    <property type="match status" value="1"/>
</dbReference>
<gene>
    <name evidence="1" type="ORF">BWK73_28360</name>
</gene>
<protein>
    <submittedName>
        <fullName evidence="1">Uncharacterized protein</fullName>
    </submittedName>
</protein>
<accession>A0A1Y1QK51</accession>
<dbReference type="Gene3D" id="2.40.10.10">
    <property type="entry name" value="Trypsin-like serine proteases"/>
    <property type="match status" value="1"/>
</dbReference>
<dbReference type="InterPro" id="IPR009003">
    <property type="entry name" value="Peptidase_S1_PA"/>
</dbReference>
<evidence type="ECO:0000313" key="2">
    <source>
        <dbReference type="Proteomes" id="UP000192491"/>
    </source>
</evidence>
<name>A0A1Y1QK51_9GAMM</name>
<dbReference type="InterPro" id="IPR043504">
    <property type="entry name" value="Peptidase_S1_PA_chymotrypsin"/>
</dbReference>
<comment type="caution">
    <text evidence="1">The sequence shown here is derived from an EMBL/GenBank/DDBJ whole genome shotgun (WGS) entry which is preliminary data.</text>
</comment>